<dbReference type="Proteomes" id="UP000008068">
    <property type="component" value="Unassembled WGS sequence"/>
</dbReference>
<organism evidence="2">
    <name type="scientific">Caenorhabditis brenneri</name>
    <name type="common">Nematode worm</name>
    <dbReference type="NCBI Taxonomy" id="135651"/>
    <lineage>
        <taxon>Eukaryota</taxon>
        <taxon>Metazoa</taxon>
        <taxon>Ecdysozoa</taxon>
        <taxon>Nematoda</taxon>
        <taxon>Chromadorea</taxon>
        <taxon>Rhabditida</taxon>
        <taxon>Rhabditina</taxon>
        <taxon>Rhabditomorpha</taxon>
        <taxon>Rhabditoidea</taxon>
        <taxon>Rhabditidae</taxon>
        <taxon>Peloderinae</taxon>
        <taxon>Caenorhabditis</taxon>
    </lineage>
</organism>
<proteinExistence type="predicted"/>
<protein>
    <submittedName>
        <fullName evidence="1">Uncharacterized protein</fullName>
    </submittedName>
</protein>
<dbReference type="HOGENOM" id="CLU_1645217_0_0_1"/>
<accession>G0MXC2</accession>
<dbReference type="InParanoid" id="G0MXC2"/>
<dbReference type="AlphaFoldDB" id="G0MXC2"/>
<sequence>MSFNSYEEYRRSFISSPSSDLPTLVPQPLPDYVQALEKLQLAPSNLLQDLFKEKEFETQEAVSAPIPGLTMQDLDVAPPTDFCTTEGWQPELQPTYINCRPAPKSLRRIPRTQRVLGSVRSTGQVTEGAVHALKKNELRIHRNNNLVVRIAKANFGPRKVN</sequence>
<name>G0MXC2_CAEBE</name>
<evidence type="ECO:0000313" key="1">
    <source>
        <dbReference type="EMBL" id="EGT46685.1"/>
    </source>
</evidence>
<keyword evidence="2" id="KW-1185">Reference proteome</keyword>
<evidence type="ECO:0000313" key="2">
    <source>
        <dbReference type="Proteomes" id="UP000008068"/>
    </source>
</evidence>
<reference evidence="2" key="1">
    <citation type="submission" date="2011-07" db="EMBL/GenBank/DDBJ databases">
        <authorList>
            <consortium name="Caenorhabditis brenneri Sequencing and Analysis Consortium"/>
            <person name="Wilson R.K."/>
        </authorList>
    </citation>
    <scope>NUCLEOTIDE SEQUENCE [LARGE SCALE GENOMIC DNA]</scope>
    <source>
        <strain evidence="2">PB2801</strain>
    </source>
</reference>
<gene>
    <name evidence="1" type="ORF">CAEBREN_04677</name>
</gene>
<dbReference type="EMBL" id="GL379818">
    <property type="protein sequence ID" value="EGT46685.1"/>
    <property type="molecule type" value="Genomic_DNA"/>
</dbReference>